<accession>A0A1A9ETM1</accession>
<sequence>MKAWKLLVVAAGAVTLVGCGNMFKKATPVAEPEPEPVVYVRPIPKPVVQIHDFRASKPGRGGLTDAHISFSNVSDQTFQFVMFKTTAYSAEGKIINAKKTNRPDTWLRVAGPFRPFSSAGEHKWDKIWSNKKATCFEVEGVEIIYMNGANEFYNESRLGEILDPSLNNSCRPSLAQQQ</sequence>
<reference evidence="2" key="1">
    <citation type="submission" date="2016-05" db="EMBL/GenBank/DDBJ databases">
        <authorList>
            <person name="Baek K."/>
            <person name="Yang S.-J."/>
        </authorList>
    </citation>
    <scope>NUCLEOTIDE SEQUENCE [LARGE SCALE GENOMIC DNA]</scope>
    <source>
        <strain evidence="2">ST58-10</strain>
    </source>
</reference>
<reference evidence="1 2" key="2">
    <citation type="journal article" date="2018" name="Int. J. Syst. Evol. Microbiol.">
        <title>Marinobacterium aestuarii sp. nov., a benzene-degrading marine bacterium isolated from estuary sediment.</title>
        <authorList>
            <person name="Bae S.S."/>
            <person name="Jung J."/>
            <person name="Chung D."/>
            <person name="Baek K."/>
        </authorList>
    </citation>
    <scope>NUCLEOTIDE SEQUENCE [LARGE SCALE GENOMIC DNA]</scope>
    <source>
        <strain evidence="1 2">ST58-10</strain>
    </source>
</reference>
<dbReference type="KEGG" id="mars:A8C75_02750"/>
<protein>
    <recommendedName>
        <fullName evidence="3">Lipoprotein</fullName>
    </recommendedName>
</protein>
<dbReference type="Proteomes" id="UP000078070">
    <property type="component" value="Chromosome"/>
</dbReference>
<evidence type="ECO:0008006" key="3">
    <source>
        <dbReference type="Google" id="ProtNLM"/>
    </source>
</evidence>
<dbReference type="PROSITE" id="PS51257">
    <property type="entry name" value="PROKAR_LIPOPROTEIN"/>
    <property type="match status" value="1"/>
</dbReference>
<dbReference type="RefSeq" id="WP_067377776.1">
    <property type="nucleotide sequence ID" value="NZ_CP015839.1"/>
</dbReference>
<evidence type="ECO:0000313" key="1">
    <source>
        <dbReference type="EMBL" id="ANG61494.1"/>
    </source>
</evidence>
<organism evidence="1 2">
    <name type="scientific">Marinobacterium aestuarii</name>
    <dbReference type="NCBI Taxonomy" id="1821621"/>
    <lineage>
        <taxon>Bacteria</taxon>
        <taxon>Pseudomonadati</taxon>
        <taxon>Pseudomonadota</taxon>
        <taxon>Gammaproteobacteria</taxon>
        <taxon>Oceanospirillales</taxon>
        <taxon>Oceanospirillaceae</taxon>
        <taxon>Marinobacterium</taxon>
    </lineage>
</organism>
<keyword evidence="2" id="KW-1185">Reference proteome</keyword>
<name>A0A1A9ETM1_9GAMM</name>
<dbReference type="AlphaFoldDB" id="A0A1A9ETM1"/>
<proteinExistence type="predicted"/>
<dbReference type="OrthoDB" id="6120709at2"/>
<evidence type="ECO:0000313" key="2">
    <source>
        <dbReference type="Proteomes" id="UP000078070"/>
    </source>
</evidence>
<dbReference type="EMBL" id="CP015839">
    <property type="protein sequence ID" value="ANG61494.1"/>
    <property type="molecule type" value="Genomic_DNA"/>
</dbReference>
<gene>
    <name evidence="1" type="ORF">A8C75_02750</name>
</gene>